<keyword evidence="1" id="KW-1133">Transmembrane helix</keyword>
<dbReference type="Pfam" id="PF01471">
    <property type="entry name" value="PG_binding_1"/>
    <property type="match status" value="1"/>
</dbReference>
<keyword evidence="4" id="KW-1185">Reference proteome</keyword>
<proteinExistence type="predicted"/>
<keyword evidence="1" id="KW-0812">Transmembrane</keyword>
<reference evidence="3" key="1">
    <citation type="submission" date="2021-11" db="EMBL/GenBank/DDBJ databases">
        <title>Legionella maioricencis sp. nov., a new species isolated from hot water samples in Mallorca.</title>
        <authorList>
            <person name="Crespi S."/>
            <person name="Drasar V."/>
            <person name="Salva-Serra F."/>
            <person name="Jaen-Luchoro D."/>
            <person name="Pineiro-Iglesias B."/>
            <person name="Aliaga F."/>
            <person name="Fernandez-Juarez V."/>
            <person name="Coll G."/>
            <person name="Moore E.R.B."/>
            <person name="Bennasar-Figueras A."/>
        </authorList>
    </citation>
    <scope>NUCLEOTIDE SEQUENCE</scope>
    <source>
        <strain evidence="3">HCPI-6</strain>
    </source>
</reference>
<dbReference type="InterPro" id="IPR002477">
    <property type="entry name" value="Peptidoglycan-bd-like"/>
</dbReference>
<evidence type="ECO:0000259" key="2">
    <source>
        <dbReference type="Pfam" id="PF01471"/>
    </source>
</evidence>
<protein>
    <submittedName>
        <fullName evidence="3">Peptidoglycan-binding protein</fullName>
    </submittedName>
</protein>
<name>A0A9X2D3B7_9GAMM</name>
<feature type="transmembrane region" description="Helical" evidence="1">
    <location>
        <begin position="66"/>
        <end position="86"/>
    </location>
</feature>
<comment type="caution">
    <text evidence="3">The sequence shown here is derived from an EMBL/GenBank/DDBJ whole genome shotgun (WGS) entry which is preliminary data.</text>
</comment>
<dbReference type="RefSeq" id="WP_250420648.1">
    <property type="nucleotide sequence ID" value="NZ_JAJKBJ010000037.1"/>
</dbReference>
<organism evidence="3 4">
    <name type="scientific">Legionella maioricensis</name>
    <dbReference type="NCBI Taxonomy" id="2896528"/>
    <lineage>
        <taxon>Bacteria</taxon>
        <taxon>Pseudomonadati</taxon>
        <taxon>Pseudomonadota</taxon>
        <taxon>Gammaproteobacteria</taxon>
        <taxon>Legionellales</taxon>
        <taxon>Legionellaceae</taxon>
        <taxon>Legionella</taxon>
    </lineage>
</organism>
<dbReference type="SUPFAM" id="SSF57184">
    <property type="entry name" value="Growth factor receptor domain"/>
    <property type="match status" value="1"/>
</dbReference>
<dbReference type="EMBL" id="JAJKBJ010000037">
    <property type="protein sequence ID" value="MCL9685751.1"/>
    <property type="molecule type" value="Genomic_DNA"/>
</dbReference>
<dbReference type="InterPro" id="IPR009030">
    <property type="entry name" value="Growth_fac_rcpt_cys_sf"/>
</dbReference>
<evidence type="ECO:0000313" key="4">
    <source>
        <dbReference type="Proteomes" id="UP001139721"/>
    </source>
</evidence>
<sequence length="517" mass="58759">MAIEEFNSDKSKIGFSGLSSMVSNIEVTIQTVESQTNTHTDIPEGEHIEPISISKQKSMKQTIRRFMSDPMNVIALIVTFGILFFLSQENTSSHKIASQPSTNKTYVQKKTIKQQQQNYSSLSTSTARPSEKKPFLGRNNYLDTPQIRWCLAERIRIDAARDSIDKFIDSNVQRFNEIVNDYNSRCGSYRYYQRDLNTAKSEIEAYRSEIFSEGIARFLRPSVNSLAKNKPLINVSLILEIQKKLKELGYDIGTPNGQMGIQTKLSIIQFQHDVGVQMDGLANSRLLENLNAEKIRIIRNYKINQNLKIAAKKRKNQYENKRLITKKTIVSRMPVNAEIDYTGHAWTCKRGYKQIGSECVFVRLPPNSEIDYTGHNWTCKRGYYQTGSACSPVKLPSKAEIDYTGHNWTCKRGYYQTGSGCSLVKPPSNAEIDYTGHNWTCKRGYYQTGSGCSLVKLPSNAEIDYTGHNWTCKRGYYQRGSGCSPVKLPVNAEIDYTGHNWSCLRGFRQLGQTCQSI</sequence>
<gene>
    <name evidence="3" type="ORF">LOX96_16745</name>
</gene>
<dbReference type="SUPFAM" id="SSF47090">
    <property type="entry name" value="PGBD-like"/>
    <property type="match status" value="1"/>
</dbReference>
<feature type="domain" description="Peptidoglycan binding-like" evidence="2">
    <location>
        <begin position="238"/>
        <end position="288"/>
    </location>
</feature>
<evidence type="ECO:0000256" key="1">
    <source>
        <dbReference type="SAM" id="Phobius"/>
    </source>
</evidence>
<dbReference type="Gene3D" id="2.10.25.10">
    <property type="entry name" value="Laminin"/>
    <property type="match status" value="6"/>
</dbReference>
<keyword evidence="1" id="KW-0472">Membrane</keyword>
<dbReference type="InterPro" id="IPR036366">
    <property type="entry name" value="PGBDSf"/>
</dbReference>
<dbReference type="Gene3D" id="1.10.101.10">
    <property type="entry name" value="PGBD-like superfamily/PGBD"/>
    <property type="match status" value="1"/>
</dbReference>
<dbReference type="InterPro" id="IPR036365">
    <property type="entry name" value="PGBD-like_sf"/>
</dbReference>
<evidence type="ECO:0000313" key="3">
    <source>
        <dbReference type="EMBL" id="MCL9685751.1"/>
    </source>
</evidence>
<dbReference type="AlphaFoldDB" id="A0A9X2D3B7"/>
<accession>A0A9X2D3B7</accession>
<dbReference type="Proteomes" id="UP001139721">
    <property type="component" value="Unassembled WGS sequence"/>
</dbReference>